<keyword evidence="2" id="KW-1185">Reference proteome</keyword>
<proteinExistence type="predicted"/>
<dbReference type="OrthoDB" id="10352639at2759"/>
<accession>A0A8H7RAA1</accession>
<sequence>MGKQTRSIIKRISEPGMRVVSATGRSKEFKPPKIKRSRKSVMQRSIIAANKEARLLSSSSARVSTEQANASAPVTNENNFNFEYDDNYDDDYAVDQYEGDNINNSPIMENTFHPSHPTNTSSRLISLSTRAEREDIEWANLFPQLWKAYLRGLGLHPIDTTKLDLVQTRRCNCEVMDTNKVTCVFKCGIKHDIHVSSCRTCEGFSLPLILMESHMLPSSPTKPEVAVHINVMESYMRQQFLQHQSVTSIAKVVAKEFPRTVPSSFKSILTKTLPIYAKMKMVIEDHLEIAYNLIKSDICPACMYQNLNDASSPLCVALDGNFSLRRLANVSDDSG</sequence>
<reference evidence="1 2" key="1">
    <citation type="submission" date="2020-12" db="EMBL/GenBank/DDBJ databases">
        <title>Metabolic potential, ecology and presence of endohyphal bacteria is reflected in genomic diversity of Mucoromycotina.</title>
        <authorList>
            <person name="Muszewska A."/>
            <person name="Okrasinska A."/>
            <person name="Steczkiewicz K."/>
            <person name="Drgas O."/>
            <person name="Orlowska M."/>
            <person name="Perlinska-Lenart U."/>
            <person name="Aleksandrzak-Piekarczyk T."/>
            <person name="Szatraj K."/>
            <person name="Zielenkiewicz U."/>
            <person name="Pilsyk S."/>
            <person name="Malc E."/>
            <person name="Mieczkowski P."/>
            <person name="Kruszewska J.S."/>
            <person name="Biernat P."/>
            <person name="Pawlowska J."/>
        </authorList>
    </citation>
    <scope>NUCLEOTIDE SEQUENCE [LARGE SCALE GENOMIC DNA]</scope>
    <source>
        <strain evidence="1 2">CBS 142.35</strain>
    </source>
</reference>
<dbReference type="EMBL" id="JAEPRB010001115">
    <property type="protein sequence ID" value="KAG2207614.1"/>
    <property type="molecule type" value="Genomic_DNA"/>
</dbReference>
<evidence type="ECO:0008006" key="3">
    <source>
        <dbReference type="Google" id="ProtNLM"/>
    </source>
</evidence>
<evidence type="ECO:0000313" key="1">
    <source>
        <dbReference type="EMBL" id="KAG2207614.1"/>
    </source>
</evidence>
<protein>
    <recommendedName>
        <fullName evidence="3">CxC1-like cysteine cluster associated with KDZ transposases domain-containing protein</fullName>
    </recommendedName>
</protein>
<name>A0A8H7RAA1_9FUNG</name>
<dbReference type="Proteomes" id="UP000646827">
    <property type="component" value="Unassembled WGS sequence"/>
</dbReference>
<dbReference type="AlphaFoldDB" id="A0A8H7RAA1"/>
<comment type="caution">
    <text evidence="1">The sequence shown here is derived from an EMBL/GenBank/DDBJ whole genome shotgun (WGS) entry which is preliminary data.</text>
</comment>
<feature type="non-terminal residue" evidence="1">
    <location>
        <position position="1"/>
    </location>
</feature>
<evidence type="ECO:0000313" key="2">
    <source>
        <dbReference type="Proteomes" id="UP000646827"/>
    </source>
</evidence>
<gene>
    <name evidence="1" type="ORF">INT45_007392</name>
</gene>
<organism evidence="1 2">
    <name type="scientific">Circinella minor</name>
    <dbReference type="NCBI Taxonomy" id="1195481"/>
    <lineage>
        <taxon>Eukaryota</taxon>
        <taxon>Fungi</taxon>
        <taxon>Fungi incertae sedis</taxon>
        <taxon>Mucoromycota</taxon>
        <taxon>Mucoromycotina</taxon>
        <taxon>Mucoromycetes</taxon>
        <taxon>Mucorales</taxon>
        <taxon>Lichtheimiaceae</taxon>
        <taxon>Circinella</taxon>
    </lineage>
</organism>